<evidence type="ECO:0000256" key="1">
    <source>
        <dbReference type="SAM" id="Coils"/>
    </source>
</evidence>
<keyword evidence="1" id="KW-0175">Coiled coil</keyword>
<accession>A0ABT8RKS8</accession>
<dbReference type="EMBL" id="JAUKUC010000001">
    <property type="protein sequence ID" value="MDO1511082.1"/>
    <property type="molecule type" value="Genomic_DNA"/>
</dbReference>
<keyword evidence="4" id="KW-1185">Reference proteome</keyword>
<sequence>MTLRNLKTLVCSGIVLFALNSCKDQAKIDADKKAMEDQIAMEEAKIKVEAEKAKVEAKKNEMKAKSIAALAHKNNELSTLLSAVKAADLEAMLSEPGNYTVFAPSNNAFEKLPNNRSIAELGKEENKELLTNILQYHVINDIISTDKLVNNIKEANGKYLMSTVAGSEITAGLKNDKIVLKDEKGNKSEIVLGNVKASNGIIHIINDVLLTK</sequence>
<reference evidence="3" key="2">
    <citation type="submission" date="2023-06" db="EMBL/GenBank/DDBJ databases">
        <authorList>
            <person name="Lucena T."/>
            <person name="Sun Q."/>
        </authorList>
    </citation>
    <scope>NUCLEOTIDE SEQUENCE</scope>
    <source>
        <strain evidence="3">CECT 8869</strain>
    </source>
</reference>
<gene>
    <name evidence="3" type="ORF">Q2T41_00195</name>
</gene>
<dbReference type="Gene3D" id="2.30.180.10">
    <property type="entry name" value="FAS1 domain"/>
    <property type="match status" value="1"/>
</dbReference>
<dbReference type="InterPro" id="IPR050904">
    <property type="entry name" value="Adhesion/Biosynth-related"/>
</dbReference>
<organism evidence="3 4">
    <name type="scientific">Maribacter confluentis</name>
    <dbReference type="NCBI Taxonomy" id="1656093"/>
    <lineage>
        <taxon>Bacteria</taxon>
        <taxon>Pseudomonadati</taxon>
        <taxon>Bacteroidota</taxon>
        <taxon>Flavobacteriia</taxon>
        <taxon>Flavobacteriales</taxon>
        <taxon>Flavobacteriaceae</taxon>
        <taxon>Maribacter</taxon>
    </lineage>
</organism>
<dbReference type="InterPro" id="IPR036378">
    <property type="entry name" value="FAS1_dom_sf"/>
</dbReference>
<dbReference type="PROSITE" id="PS50213">
    <property type="entry name" value="FAS1"/>
    <property type="match status" value="1"/>
</dbReference>
<reference evidence="3" key="1">
    <citation type="journal article" date="2014" name="Int. J. Syst. Evol. Microbiol.">
        <title>Complete genome of a new Firmicutes species belonging to the dominant human colonic microbiota ('Ruminococcus bicirculans') reveals two chromosomes and a selective capacity to utilize plant glucans.</title>
        <authorList>
            <consortium name="NISC Comparative Sequencing Program"/>
            <person name="Wegmann U."/>
            <person name="Louis P."/>
            <person name="Goesmann A."/>
            <person name="Henrissat B."/>
            <person name="Duncan S.H."/>
            <person name="Flint H.J."/>
        </authorList>
    </citation>
    <scope>NUCLEOTIDE SEQUENCE</scope>
    <source>
        <strain evidence="3">CECT 8869</strain>
    </source>
</reference>
<dbReference type="Pfam" id="PF02469">
    <property type="entry name" value="Fasciclin"/>
    <property type="match status" value="1"/>
</dbReference>
<protein>
    <submittedName>
        <fullName evidence="3">Fasciclin domain-containing protein</fullName>
    </submittedName>
</protein>
<dbReference type="PANTHER" id="PTHR10900">
    <property type="entry name" value="PERIOSTIN-RELATED"/>
    <property type="match status" value="1"/>
</dbReference>
<dbReference type="InterPro" id="IPR000782">
    <property type="entry name" value="FAS1_domain"/>
</dbReference>
<dbReference type="Proteomes" id="UP001168579">
    <property type="component" value="Unassembled WGS sequence"/>
</dbReference>
<name>A0ABT8RKS8_9FLAO</name>
<evidence type="ECO:0000259" key="2">
    <source>
        <dbReference type="PROSITE" id="PS50213"/>
    </source>
</evidence>
<proteinExistence type="predicted"/>
<comment type="caution">
    <text evidence="3">The sequence shown here is derived from an EMBL/GenBank/DDBJ whole genome shotgun (WGS) entry which is preliminary data.</text>
</comment>
<evidence type="ECO:0000313" key="3">
    <source>
        <dbReference type="EMBL" id="MDO1511082.1"/>
    </source>
</evidence>
<feature type="domain" description="FAS1" evidence="2">
    <location>
        <begin position="64"/>
        <end position="209"/>
    </location>
</feature>
<dbReference type="RefSeq" id="WP_304434088.1">
    <property type="nucleotide sequence ID" value="NZ_JAUKUC010000001.1"/>
</dbReference>
<evidence type="ECO:0000313" key="4">
    <source>
        <dbReference type="Proteomes" id="UP001168579"/>
    </source>
</evidence>
<dbReference type="SMART" id="SM00554">
    <property type="entry name" value="FAS1"/>
    <property type="match status" value="1"/>
</dbReference>
<dbReference type="PANTHER" id="PTHR10900:SF77">
    <property type="entry name" value="FI19380P1"/>
    <property type="match status" value="1"/>
</dbReference>
<dbReference type="SUPFAM" id="SSF82153">
    <property type="entry name" value="FAS1 domain"/>
    <property type="match status" value="1"/>
</dbReference>
<feature type="coiled-coil region" evidence="1">
    <location>
        <begin position="32"/>
        <end position="65"/>
    </location>
</feature>